<dbReference type="PANTHER" id="PTHR15503">
    <property type="entry name" value="LDOC1 RELATED"/>
    <property type="match status" value="1"/>
</dbReference>
<dbReference type="PANTHER" id="PTHR15503:SF45">
    <property type="entry name" value="RNA-DIRECTED DNA POLYMERASE HOMOLOG"/>
    <property type="match status" value="1"/>
</dbReference>
<dbReference type="SUPFAM" id="SSF56672">
    <property type="entry name" value="DNA/RNA polymerases"/>
    <property type="match status" value="1"/>
</dbReference>
<dbReference type="Proteomes" id="UP001419268">
    <property type="component" value="Unassembled WGS sequence"/>
</dbReference>
<dbReference type="AlphaFoldDB" id="A0AAP0EUP6"/>
<comment type="caution">
    <text evidence="1">The sequence shown here is derived from an EMBL/GenBank/DDBJ whole genome shotgun (WGS) entry which is preliminary data.</text>
</comment>
<dbReference type="InterPro" id="IPR043502">
    <property type="entry name" value="DNA/RNA_pol_sf"/>
</dbReference>
<sequence length="198" mass="22959">MMLCGEWTGFPHITPTLIASTKQSFSKCETYIHFYSEAEHLLNTPLEEKWLQEIKRMMGVTTLGKEGEEDEIQKIPIVREFPEVFPSDISSIPPYREIEFIIDLVPGTKPISIQPYRMAPKELEELKIQLEELSKQGFITPSMSPWGVLVLFVMKKDGSMCMCVDYRHRTEQLSKSSTHCRESTTYLTTERNQIFLED</sequence>
<evidence type="ECO:0000313" key="2">
    <source>
        <dbReference type="Proteomes" id="UP001419268"/>
    </source>
</evidence>
<name>A0AAP0EUP6_9MAGN</name>
<proteinExistence type="predicted"/>
<dbReference type="Gene3D" id="3.10.10.10">
    <property type="entry name" value="HIV Type 1 Reverse Transcriptase, subunit A, domain 1"/>
    <property type="match status" value="1"/>
</dbReference>
<gene>
    <name evidence="1" type="ORF">Scep_023441</name>
</gene>
<reference evidence="1 2" key="1">
    <citation type="submission" date="2024-01" db="EMBL/GenBank/DDBJ databases">
        <title>Genome assemblies of Stephania.</title>
        <authorList>
            <person name="Yang L."/>
        </authorList>
    </citation>
    <scope>NUCLEOTIDE SEQUENCE [LARGE SCALE GENOMIC DNA]</scope>
    <source>
        <strain evidence="1">JXDWG</strain>
        <tissue evidence="1">Leaf</tissue>
    </source>
</reference>
<evidence type="ECO:0000313" key="1">
    <source>
        <dbReference type="EMBL" id="KAK9100011.1"/>
    </source>
</evidence>
<accession>A0AAP0EUP6</accession>
<keyword evidence="2" id="KW-1185">Reference proteome</keyword>
<dbReference type="InterPro" id="IPR032567">
    <property type="entry name" value="RTL1-rel"/>
</dbReference>
<dbReference type="EMBL" id="JBBNAG010000010">
    <property type="protein sequence ID" value="KAK9100011.1"/>
    <property type="molecule type" value="Genomic_DNA"/>
</dbReference>
<organism evidence="1 2">
    <name type="scientific">Stephania cephalantha</name>
    <dbReference type="NCBI Taxonomy" id="152367"/>
    <lineage>
        <taxon>Eukaryota</taxon>
        <taxon>Viridiplantae</taxon>
        <taxon>Streptophyta</taxon>
        <taxon>Embryophyta</taxon>
        <taxon>Tracheophyta</taxon>
        <taxon>Spermatophyta</taxon>
        <taxon>Magnoliopsida</taxon>
        <taxon>Ranunculales</taxon>
        <taxon>Menispermaceae</taxon>
        <taxon>Menispermoideae</taxon>
        <taxon>Cissampelideae</taxon>
        <taxon>Stephania</taxon>
    </lineage>
</organism>
<protein>
    <submittedName>
        <fullName evidence="1">Uncharacterized protein</fullName>
    </submittedName>
</protein>